<organism evidence="1 2">
    <name type="scientific">Ditylenchus destructor</name>
    <dbReference type="NCBI Taxonomy" id="166010"/>
    <lineage>
        <taxon>Eukaryota</taxon>
        <taxon>Metazoa</taxon>
        <taxon>Ecdysozoa</taxon>
        <taxon>Nematoda</taxon>
        <taxon>Chromadorea</taxon>
        <taxon>Rhabditida</taxon>
        <taxon>Tylenchina</taxon>
        <taxon>Tylenchomorpha</taxon>
        <taxon>Sphaerularioidea</taxon>
        <taxon>Anguinidae</taxon>
        <taxon>Anguininae</taxon>
        <taxon>Ditylenchus</taxon>
    </lineage>
</organism>
<dbReference type="InterPro" id="IPR052562">
    <property type="entry name" value="Ketohexokinase-related"/>
</dbReference>
<keyword evidence="2" id="KW-1185">Reference proteome</keyword>
<reference evidence="1" key="1">
    <citation type="submission" date="2022-01" db="EMBL/GenBank/DDBJ databases">
        <title>Genome Sequence Resource for Two Populations of Ditylenchus destructor, the Migratory Endoparasitic Phytonematode.</title>
        <authorList>
            <person name="Zhang H."/>
            <person name="Lin R."/>
            <person name="Xie B."/>
        </authorList>
    </citation>
    <scope>NUCLEOTIDE SEQUENCE</scope>
    <source>
        <strain evidence="1">BazhouSP</strain>
    </source>
</reference>
<dbReference type="PANTHER" id="PTHR42774:SF3">
    <property type="entry name" value="KETOHEXOKINASE"/>
    <property type="match status" value="1"/>
</dbReference>
<dbReference type="PANTHER" id="PTHR42774">
    <property type="entry name" value="PHOSPHOTRANSFERASE SYSTEM TRANSPORT PROTEIN"/>
    <property type="match status" value="1"/>
</dbReference>
<dbReference type="SUPFAM" id="SSF53613">
    <property type="entry name" value="Ribokinase-like"/>
    <property type="match status" value="1"/>
</dbReference>
<dbReference type="Gene3D" id="3.40.1190.20">
    <property type="match status" value="1"/>
</dbReference>
<comment type="caution">
    <text evidence="1">The sequence shown here is derived from an EMBL/GenBank/DDBJ whole genome shotgun (WGS) entry which is preliminary data.</text>
</comment>
<sequence>MGKILFLGNCCFDIVYYVDGYPAEDSDNRHILQINTLGGNVVNSMKICAQLDCRSQLFTALPEGNPVFDSLLQEYRIDASRCIRRNSKAEFPLTCVIVNSLTGSRTMFNSSKGIDWPTAQEFSQKFPNFDDFTWAHFETRTSNLLHHNWQHCKTSRRILHWYRWDCHSRINALLSGRRSGLFHNEWTRLPWP</sequence>
<dbReference type="Proteomes" id="UP001201812">
    <property type="component" value="Unassembled WGS sequence"/>
</dbReference>
<dbReference type="InterPro" id="IPR029056">
    <property type="entry name" value="Ribokinase-like"/>
</dbReference>
<evidence type="ECO:0000313" key="1">
    <source>
        <dbReference type="EMBL" id="KAI1710171.1"/>
    </source>
</evidence>
<dbReference type="AlphaFoldDB" id="A0AAD4R4W8"/>
<dbReference type="EMBL" id="JAKKPZ010000027">
    <property type="protein sequence ID" value="KAI1710171.1"/>
    <property type="molecule type" value="Genomic_DNA"/>
</dbReference>
<proteinExistence type="predicted"/>
<protein>
    <submittedName>
        <fullName evidence="1">Ketohexokinase</fullName>
    </submittedName>
</protein>
<accession>A0AAD4R4W8</accession>
<name>A0AAD4R4W8_9BILA</name>
<evidence type="ECO:0000313" key="2">
    <source>
        <dbReference type="Proteomes" id="UP001201812"/>
    </source>
</evidence>
<gene>
    <name evidence="1" type="ORF">DdX_10846</name>
</gene>